<name>A0A078AW25_STYLE</name>
<keyword evidence="1" id="KW-1133">Transmembrane helix</keyword>
<reference evidence="3 4" key="1">
    <citation type="submission" date="2014-06" db="EMBL/GenBank/DDBJ databases">
        <authorList>
            <person name="Swart Estienne"/>
        </authorList>
    </citation>
    <scope>NUCLEOTIDE SEQUENCE [LARGE SCALE GENOMIC DNA]</scope>
    <source>
        <strain evidence="3 4">130c</strain>
    </source>
</reference>
<evidence type="ECO:0000313" key="4">
    <source>
        <dbReference type="Proteomes" id="UP000039865"/>
    </source>
</evidence>
<evidence type="ECO:0000313" key="3">
    <source>
        <dbReference type="EMBL" id="CDW84983.1"/>
    </source>
</evidence>
<evidence type="ECO:0000259" key="2">
    <source>
        <dbReference type="PROSITE" id="PS50836"/>
    </source>
</evidence>
<dbReference type="SMART" id="SM00664">
    <property type="entry name" value="DoH"/>
    <property type="match status" value="1"/>
</dbReference>
<dbReference type="PROSITE" id="PS50836">
    <property type="entry name" value="DOMON"/>
    <property type="match status" value="1"/>
</dbReference>
<dbReference type="Proteomes" id="UP000039865">
    <property type="component" value="Unassembled WGS sequence"/>
</dbReference>
<gene>
    <name evidence="3" type="primary">Contig12702.g13555</name>
    <name evidence="3" type="ORF">STYLEM_14052</name>
</gene>
<dbReference type="CDD" id="cd09631">
    <property type="entry name" value="DOMON_DOH"/>
    <property type="match status" value="1"/>
</dbReference>
<dbReference type="InterPro" id="IPR045266">
    <property type="entry name" value="DOH_DOMON"/>
</dbReference>
<keyword evidence="1" id="KW-0812">Transmembrane</keyword>
<proteinExistence type="predicted"/>
<sequence length="235" mass="26561">MKVSNYPLSSSKRLKIFLLAFITTLSFIKVVEAGRYKNFTSQYSAEWDTIDDSGTLRLKITLRMKDLDITSWRTQGDNGLWMGIGFGSTQMAGSDLALCTIAYTNSSQDSFVCEDRYSEARGQTILDQSRQIVDLPNGVGSTAEFDPIQNKYFYTTEATFKRNFVNTDPNPDEDKQLIFDSNVDIIWAYGQMSSGTANYHSQRGIDKIYLSSNSMILKTLTYTGLIFLSAILYFQ</sequence>
<keyword evidence="1" id="KW-0472">Membrane</keyword>
<dbReference type="Gene3D" id="2.60.40.1210">
    <property type="entry name" value="Cellobiose dehydrogenase, cytochrome domain"/>
    <property type="match status" value="1"/>
</dbReference>
<organism evidence="3 4">
    <name type="scientific">Stylonychia lemnae</name>
    <name type="common">Ciliate</name>
    <dbReference type="NCBI Taxonomy" id="5949"/>
    <lineage>
        <taxon>Eukaryota</taxon>
        <taxon>Sar</taxon>
        <taxon>Alveolata</taxon>
        <taxon>Ciliophora</taxon>
        <taxon>Intramacronucleata</taxon>
        <taxon>Spirotrichea</taxon>
        <taxon>Stichotrichia</taxon>
        <taxon>Sporadotrichida</taxon>
        <taxon>Oxytrichidae</taxon>
        <taxon>Stylonychinae</taxon>
        <taxon>Stylonychia</taxon>
    </lineage>
</organism>
<protein>
    <recommendedName>
        <fullName evidence="2">DOMON domain-containing protein</fullName>
    </recommendedName>
</protein>
<dbReference type="InParanoid" id="A0A078AW25"/>
<feature type="transmembrane region" description="Helical" evidence="1">
    <location>
        <begin position="215"/>
        <end position="234"/>
    </location>
</feature>
<dbReference type="AlphaFoldDB" id="A0A078AW25"/>
<feature type="domain" description="DOMON" evidence="2">
    <location>
        <begin position="41"/>
        <end position="190"/>
    </location>
</feature>
<dbReference type="InterPro" id="IPR005018">
    <property type="entry name" value="DOMON_domain"/>
</dbReference>
<evidence type="ECO:0000256" key="1">
    <source>
        <dbReference type="SAM" id="Phobius"/>
    </source>
</evidence>
<keyword evidence="4" id="KW-1185">Reference proteome</keyword>
<dbReference type="EMBL" id="CCKQ01013335">
    <property type="protein sequence ID" value="CDW84983.1"/>
    <property type="molecule type" value="Genomic_DNA"/>
</dbReference>
<accession>A0A078AW25</accession>